<dbReference type="AlphaFoldDB" id="A0A0N4TJG5"/>
<dbReference type="EMBL" id="UZAD01013134">
    <property type="protein sequence ID" value="VDN89588.1"/>
    <property type="molecule type" value="Genomic_DNA"/>
</dbReference>
<dbReference type="WBParaSite" id="BPAG_0000844001-mRNA-1">
    <property type="protein sequence ID" value="BPAG_0000844001-mRNA-1"/>
    <property type="gene ID" value="BPAG_0000844001"/>
</dbReference>
<organism evidence="3">
    <name type="scientific">Brugia pahangi</name>
    <name type="common">Filarial nematode worm</name>
    <dbReference type="NCBI Taxonomy" id="6280"/>
    <lineage>
        <taxon>Eukaryota</taxon>
        <taxon>Metazoa</taxon>
        <taxon>Ecdysozoa</taxon>
        <taxon>Nematoda</taxon>
        <taxon>Chromadorea</taxon>
        <taxon>Rhabditida</taxon>
        <taxon>Spirurina</taxon>
        <taxon>Spiruromorpha</taxon>
        <taxon>Filarioidea</taxon>
        <taxon>Onchocercidae</taxon>
        <taxon>Brugia</taxon>
    </lineage>
</organism>
<reference evidence="3" key="1">
    <citation type="submission" date="2017-02" db="UniProtKB">
        <authorList>
            <consortium name="WormBaseParasite"/>
        </authorList>
    </citation>
    <scope>IDENTIFICATION</scope>
</reference>
<protein>
    <submittedName>
        <fullName evidence="1 3">Uncharacterized protein</fullName>
    </submittedName>
</protein>
<evidence type="ECO:0000313" key="1">
    <source>
        <dbReference type="EMBL" id="VDN89588.1"/>
    </source>
</evidence>
<keyword evidence="2" id="KW-1185">Reference proteome</keyword>
<accession>A0A0N4TJG5</accession>
<reference evidence="1 2" key="2">
    <citation type="submission" date="2018-11" db="EMBL/GenBank/DDBJ databases">
        <authorList>
            <consortium name="Pathogen Informatics"/>
        </authorList>
    </citation>
    <scope>NUCLEOTIDE SEQUENCE [LARGE SCALE GENOMIC DNA]</scope>
</reference>
<name>A0A0N4TJG5_BRUPA</name>
<dbReference type="Proteomes" id="UP000278627">
    <property type="component" value="Unassembled WGS sequence"/>
</dbReference>
<proteinExistence type="predicted"/>
<sequence>MLATDISSDSVSPALLNKTLIAGMGNFGKRLSFITINTNEDPSAIAIFLEELDNRCCIFCLSYVEYIQEVIWRIQQHMSLCDIDVLSE</sequence>
<evidence type="ECO:0000313" key="2">
    <source>
        <dbReference type="Proteomes" id="UP000278627"/>
    </source>
</evidence>
<evidence type="ECO:0000313" key="3">
    <source>
        <dbReference type="WBParaSite" id="BPAG_0000844001-mRNA-1"/>
    </source>
</evidence>
<gene>
    <name evidence="1" type="ORF">BPAG_LOCUS8402</name>
</gene>